<dbReference type="Proteomes" id="UP000252015">
    <property type="component" value="Unassembled WGS sequence"/>
</dbReference>
<organism evidence="3 4">
    <name type="scientific">Mycobacterium shimoidei</name>
    <dbReference type="NCBI Taxonomy" id="29313"/>
    <lineage>
        <taxon>Bacteria</taxon>
        <taxon>Bacillati</taxon>
        <taxon>Actinomycetota</taxon>
        <taxon>Actinomycetes</taxon>
        <taxon>Mycobacteriales</taxon>
        <taxon>Mycobacteriaceae</taxon>
        <taxon>Mycobacterium</taxon>
    </lineage>
</organism>
<dbReference type="AlphaFoldDB" id="A0A1E3TL69"/>
<sequence length="71" mass="7696">MTGSEHERQASIAEIQSGIEHTRGQFGDTVDAHSGEADRSKAPAKSPVAVVASVAGVTVAGLIWWRRRRRR</sequence>
<keyword evidence="2" id="KW-0812">Transmembrane</keyword>
<feature type="transmembrane region" description="Helical" evidence="2">
    <location>
        <begin position="48"/>
        <end position="65"/>
    </location>
</feature>
<evidence type="ECO:0000256" key="2">
    <source>
        <dbReference type="SAM" id="Phobius"/>
    </source>
</evidence>
<protein>
    <recommendedName>
        <fullName evidence="5">DUF3618 domain-containing protein</fullName>
    </recommendedName>
</protein>
<name>A0A1E3TL69_MYCSH</name>
<dbReference type="EMBL" id="UEGW01000001">
    <property type="protein sequence ID" value="SRX94615.1"/>
    <property type="molecule type" value="Genomic_DNA"/>
</dbReference>
<evidence type="ECO:0000256" key="1">
    <source>
        <dbReference type="SAM" id="MobiDB-lite"/>
    </source>
</evidence>
<keyword evidence="4" id="KW-1185">Reference proteome</keyword>
<dbReference type="STRING" id="29313.BHQ16_03535"/>
<proteinExistence type="predicted"/>
<dbReference type="RefSeq" id="WP_069394601.1">
    <property type="nucleotide sequence ID" value="NZ_JACKUN010000028.1"/>
</dbReference>
<accession>A0A1E3TL69</accession>
<gene>
    <name evidence="3" type="ORF">MSP7336_02874</name>
</gene>
<feature type="compositionally biased region" description="Basic and acidic residues" evidence="1">
    <location>
        <begin position="30"/>
        <end position="41"/>
    </location>
</feature>
<keyword evidence="2" id="KW-1133">Transmembrane helix</keyword>
<keyword evidence="2" id="KW-0472">Membrane</keyword>
<evidence type="ECO:0000313" key="4">
    <source>
        <dbReference type="Proteomes" id="UP000252015"/>
    </source>
</evidence>
<feature type="region of interest" description="Disordered" evidence="1">
    <location>
        <begin position="1"/>
        <end position="47"/>
    </location>
</feature>
<reference evidence="3 4" key="1">
    <citation type="submission" date="2018-05" db="EMBL/GenBank/DDBJ databases">
        <authorList>
            <consortium name="IHU Genomes"/>
        </authorList>
    </citation>
    <scope>NUCLEOTIDE SEQUENCE [LARGE SCALE GENOMIC DNA]</scope>
    <source>
        <strain evidence="3 4">P7336</strain>
    </source>
</reference>
<evidence type="ECO:0000313" key="3">
    <source>
        <dbReference type="EMBL" id="SRX94615.1"/>
    </source>
</evidence>
<dbReference type="OrthoDB" id="4641350at2"/>
<evidence type="ECO:0008006" key="5">
    <source>
        <dbReference type="Google" id="ProtNLM"/>
    </source>
</evidence>